<evidence type="ECO:0000313" key="2">
    <source>
        <dbReference type="Proteomes" id="UP001064048"/>
    </source>
</evidence>
<accession>A0ACC0K2S1</accession>
<gene>
    <name evidence="1" type="ORF">MSG28_000899</name>
</gene>
<dbReference type="Proteomes" id="UP001064048">
    <property type="component" value="Chromosome Z"/>
</dbReference>
<dbReference type="EMBL" id="CM046131">
    <property type="protein sequence ID" value="KAI8430714.1"/>
    <property type="molecule type" value="Genomic_DNA"/>
</dbReference>
<keyword evidence="2" id="KW-1185">Reference proteome</keyword>
<proteinExistence type="predicted"/>
<name>A0ACC0K2S1_CHOFU</name>
<comment type="caution">
    <text evidence="1">The sequence shown here is derived from an EMBL/GenBank/DDBJ whole genome shotgun (WGS) entry which is preliminary data.</text>
</comment>
<reference evidence="1 2" key="1">
    <citation type="journal article" date="2022" name="Genome Biol. Evol.">
        <title>The Spruce Budworm Genome: Reconstructing the Evolutionary History of Antifreeze Proteins.</title>
        <authorList>
            <person name="Beliveau C."/>
            <person name="Gagne P."/>
            <person name="Picq S."/>
            <person name="Vernygora O."/>
            <person name="Keeling C.I."/>
            <person name="Pinkney K."/>
            <person name="Doucet D."/>
            <person name="Wen F."/>
            <person name="Johnston J.S."/>
            <person name="Maaroufi H."/>
            <person name="Boyle B."/>
            <person name="Laroche J."/>
            <person name="Dewar K."/>
            <person name="Juretic N."/>
            <person name="Blackburn G."/>
            <person name="Nisole A."/>
            <person name="Brunet B."/>
            <person name="Brandao M."/>
            <person name="Lumley L."/>
            <person name="Duan J."/>
            <person name="Quan G."/>
            <person name="Lucarotti C.J."/>
            <person name="Roe A.D."/>
            <person name="Sperling F.A.H."/>
            <person name="Levesque R.C."/>
            <person name="Cusson M."/>
        </authorList>
    </citation>
    <scope>NUCLEOTIDE SEQUENCE [LARGE SCALE GENOMIC DNA]</scope>
    <source>
        <strain evidence="1">Glfc:IPQL:Cfum</strain>
    </source>
</reference>
<protein>
    <submittedName>
        <fullName evidence="1">Uncharacterized protein</fullName>
    </submittedName>
</protein>
<organism evidence="1 2">
    <name type="scientific">Choristoneura fumiferana</name>
    <name type="common">Spruce budworm moth</name>
    <name type="synonym">Archips fumiferana</name>
    <dbReference type="NCBI Taxonomy" id="7141"/>
    <lineage>
        <taxon>Eukaryota</taxon>
        <taxon>Metazoa</taxon>
        <taxon>Ecdysozoa</taxon>
        <taxon>Arthropoda</taxon>
        <taxon>Hexapoda</taxon>
        <taxon>Insecta</taxon>
        <taxon>Pterygota</taxon>
        <taxon>Neoptera</taxon>
        <taxon>Endopterygota</taxon>
        <taxon>Lepidoptera</taxon>
        <taxon>Glossata</taxon>
        <taxon>Ditrysia</taxon>
        <taxon>Tortricoidea</taxon>
        <taxon>Tortricidae</taxon>
        <taxon>Tortricinae</taxon>
        <taxon>Choristoneura</taxon>
    </lineage>
</organism>
<sequence>MISRILNRSRDHLFLQFIILLLVVSVVYIYLNHLQLTYKTAQWSGERCLSELASVKYQLSVVTEYKNRIDKMLMESQRAHESDKERFKDIMESCVAMKQQSTICQSQFEDLQTECKKVREDYDKRSGGGSVVIRKWAPPSRRGGASSTPPPRGMRAAGAAAERERGWRRGARRAGRRRRPSSRSFASRLAPAM</sequence>
<evidence type="ECO:0000313" key="1">
    <source>
        <dbReference type="EMBL" id="KAI8430714.1"/>
    </source>
</evidence>